<dbReference type="InterPro" id="IPR046853">
    <property type="entry name" value="PilZN3"/>
</dbReference>
<dbReference type="RefSeq" id="WP_083051427.1">
    <property type="nucleotide sequence ID" value="NZ_MWQY01000014.1"/>
</dbReference>
<evidence type="ECO:0000259" key="2">
    <source>
        <dbReference type="Pfam" id="PF20424"/>
    </source>
</evidence>
<dbReference type="STRING" id="1963862.B4O97_12950"/>
<evidence type="ECO:0000313" key="3">
    <source>
        <dbReference type="EMBL" id="ORC34216.1"/>
    </source>
</evidence>
<feature type="domain" description="PilZ" evidence="1">
    <location>
        <begin position="172"/>
        <end position="249"/>
    </location>
</feature>
<proteinExistence type="predicted"/>
<evidence type="ECO:0000313" key="4">
    <source>
        <dbReference type="Proteomes" id="UP000192343"/>
    </source>
</evidence>
<dbReference type="OrthoDB" id="350778at2"/>
<name>A0A1Y1RVW2_9SPIO</name>
<dbReference type="GO" id="GO:0035438">
    <property type="term" value="F:cyclic-di-GMP binding"/>
    <property type="evidence" value="ECO:0007669"/>
    <property type="project" value="InterPro"/>
</dbReference>
<dbReference type="Proteomes" id="UP000192343">
    <property type="component" value="Unassembled WGS sequence"/>
</dbReference>
<dbReference type="AlphaFoldDB" id="A0A1Y1RVW2"/>
<keyword evidence="4" id="KW-1185">Reference proteome</keyword>
<comment type="caution">
    <text evidence="3">The sequence shown here is derived from an EMBL/GenBank/DDBJ whole genome shotgun (WGS) entry which is preliminary data.</text>
</comment>
<reference evidence="3 4" key="1">
    <citation type="submission" date="2017-03" db="EMBL/GenBank/DDBJ databases">
        <title>Draft Genome sequence of Marispirochaeta sp. strain JC444.</title>
        <authorList>
            <person name="Shivani Y."/>
            <person name="Subhash Y."/>
            <person name="Sasikala C."/>
            <person name="Ramana C."/>
        </authorList>
    </citation>
    <scope>NUCLEOTIDE SEQUENCE [LARGE SCALE GENOMIC DNA]</scope>
    <source>
        <strain evidence="3 4">JC444</strain>
    </source>
</reference>
<dbReference type="EMBL" id="MWQY01000014">
    <property type="protein sequence ID" value="ORC34216.1"/>
    <property type="molecule type" value="Genomic_DNA"/>
</dbReference>
<accession>A0A1Y1RVW2</accession>
<protein>
    <submittedName>
        <fullName evidence="3">Pilus assembly protein PilZ</fullName>
    </submittedName>
</protein>
<feature type="domain" description="PilZN3" evidence="2">
    <location>
        <begin position="7"/>
        <end position="142"/>
    </location>
</feature>
<dbReference type="InterPro" id="IPR009875">
    <property type="entry name" value="PilZ_domain"/>
</dbReference>
<dbReference type="SUPFAM" id="SSF141371">
    <property type="entry name" value="PilZ domain-like"/>
    <property type="match status" value="1"/>
</dbReference>
<evidence type="ECO:0000259" key="1">
    <source>
        <dbReference type="Pfam" id="PF07238"/>
    </source>
</evidence>
<dbReference type="Pfam" id="PF07238">
    <property type="entry name" value="PilZ"/>
    <property type="match status" value="1"/>
</dbReference>
<sequence>MALITSQQLSRFFERYNDVNLTFTKDVVRATRLLQRNTHIKCLGDHWPCVLYSCSMKGAKVIASLSKSFYEKLKSANNLVTLHLAFAQEDKSTPLSFFVTSKINGFTPYDKSKPNLNFLSLEYTQRPPDDLIVILGTLAEANINSSQRREERIEITADTIRKLGLKSKTGLIYIDGIPRKCIIRDLSFSGSKLILPGIGKFLLNKNALLRFELSERNKQISLDGSVVRTENVAGRKDLIAAAVKFEEPKVPYEYKLLINDYLNTLRSKKGNFS</sequence>
<dbReference type="Pfam" id="PF20424">
    <property type="entry name" value="PilZN3"/>
    <property type="match status" value="1"/>
</dbReference>
<organism evidence="3 4">
    <name type="scientific">Marispirochaeta aestuarii</name>
    <dbReference type="NCBI Taxonomy" id="1963862"/>
    <lineage>
        <taxon>Bacteria</taxon>
        <taxon>Pseudomonadati</taxon>
        <taxon>Spirochaetota</taxon>
        <taxon>Spirochaetia</taxon>
        <taxon>Spirochaetales</taxon>
        <taxon>Spirochaetaceae</taxon>
        <taxon>Marispirochaeta</taxon>
    </lineage>
</organism>
<gene>
    <name evidence="3" type="ORF">B4O97_12950</name>
</gene>